<protein>
    <recommendedName>
        <fullName evidence="3">Acyl-CoA dehydrogenase/oxidase C-terminal domain-containing protein</fullName>
    </recommendedName>
</protein>
<evidence type="ECO:0000313" key="4">
    <source>
        <dbReference type="EMBL" id="KRO31838.1"/>
    </source>
</evidence>
<evidence type="ECO:0000259" key="3">
    <source>
        <dbReference type="Pfam" id="PF00441"/>
    </source>
</evidence>
<evidence type="ECO:0000313" key="5">
    <source>
        <dbReference type="Proteomes" id="UP000053349"/>
    </source>
</evidence>
<dbReference type="InterPro" id="IPR009075">
    <property type="entry name" value="AcylCo_DH/oxidase_C"/>
</dbReference>
<evidence type="ECO:0000256" key="2">
    <source>
        <dbReference type="ARBA" id="ARBA00023002"/>
    </source>
</evidence>
<dbReference type="SUPFAM" id="SSF47203">
    <property type="entry name" value="Acyl-CoA dehydrogenase C-terminal domain-like"/>
    <property type="match status" value="1"/>
</dbReference>
<keyword evidence="1" id="KW-0285">Flavoprotein</keyword>
<dbReference type="InterPro" id="IPR036250">
    <property type="entry name" value="AcylCo_DH-like_C"/>
</dbReference>
<feature type="domain" description="Acyl-CoA dehydrogenase/oxidase C-terminal" evidence="3">
    <location>
        <begin position="2"/>
        <end position="117"/>
    </location>
</feature>
<dbReference type="GO" id="GO:0033539">
    <property type="term" value="P:fatty acid beta-oxidation using acyl-CoA dehydrogenase"/>
    <property type="evidence" value="ECO:0007669"/>
    <property type="project" value="TreeGrafter"/>
</dbReference>
<comment type="caution">
    <text evidence="4">The sequence shown here is derived from an EMBL/GenBank/DDBJ whole genome shotgun (WGS) entry which is preliminary data.</text>
</comment>
<evidence type="ECO:0000256" key="1">
    <source>
        <dbReference type="ARBA" id="ARBA00022630"/>
    </source>
</evidence>
<dbReference type="PANTHER" id="PTHR48083">
    <property type="entry name" value="MEDIUM-CHAIN SPECIFIC ACYL-COA DEHYDROGENASE, MITOCHONDRIAL-RELATED"/>
    <property type="match status" value="1"/>
</dbReference>
<dbReference type="Gene3D" id="1.20.140.10">
    <property type="entry name" value="Butyryl-CoA Dehydrogenase, subunit A, domain 3"/>
    <property type="match status" value="1"/>
</dbReference>
<dbReference type="EMBL" id="LIAW01000182">
    <property type="protein sequence ID" value="KRO31838.1"/>
    <property type="molecule type" value="Genomic_DNA"/>
</dbReference>
<reference evidence="4 5" key="1">
    <citation type="submission" date="2015-10" db="EMBL/GenBank/DDBJ databases">
        <title>Metagenome-Assembled Genomes uncover a global brackish microbiome.</title>
        <authorList>
            <person name="Hugerth L.W."/>
            <person name="Larsson J."/>
            <person name="Alneberg J."/>
            <person name="Lindh M.V."/>
            <person name="Legrand C."/>
            <person name="Pinhassi J."/>
            <person name="Andersson A.F."/>
        </authorList>
    </citation>
    <scope>NUCLEOTIDE SEQUENCE [LARGE SCALE GENOMIC DNA]</scope>
    <source>
        <strain evidence="4">BACL2 MAG-121001-bin67</strain>
    </source>
</reference>
<name>A0A0R2P1B2_9ACTN</name>
<gene>
    <name evidence="4" type="ORF">ABR64_05730</name>
</gene>
<dbReference type="GO" id="GO:0003995">
    <property type="term" value="F:acyl-CoA dehydrogenase activity"/>
    <property type="evidence" value="ECO:0007669"/>
    <property type="project" value="TreeGrafter"/>
</dbReference>
<sequence length="125" mass="13805">MIKRSLTRSPFGKELARQGVIQEWIAKARIDIEQARLLVLKTAWIIDNQGAKAARKEIAAIKVVVPRMAEEIINNAIQAHGGAGVSQDTPLAAMYAGVRTLRIVDGPDEVHIRDIARLELKSYLP</sequence>
<accession>A0A0R2P1B2</accession>
<dbReference type="Proteomes" id="UP000053349">
    <property type="component" value="Unassembled WGS sequence"/>
</dbReference>
<proteinExistence type="predicted"/>
<dbReference type="AlphaFoldDB" id="A0A0R2P1B2"/>
<dbReference type="PANTHER" id="PTHR48083:SF13">
    <property type="entry name" value="ACYL-COA DEHYDROGENASE FAMILY MEMBER 11"/>
    <property type="match status" value="1"/>
</dbReference>
<dbReference type="GO" id="GO:0005737">
    <property type="term" value="C:cytoplasm"/>
    <property type="evidence" value="ECO:0007669"/>
    <property type="project" value="TreeGrafter"/>
</dbReference>
<dbReference type="InterPro" id="IPR050741">
    <property type="entry name" value="Acyl-CoA_dehydrogenase"/>
</dbReference>
<organism evidence="4 5">
    <name type="scientific">Actinobacteria bacterium BACL2 MAG-121001-bin67</name>
    <dbReference type="NCBI Taxonomy" id="1655572"/>
    <lineage>
        <taxon>Bacteria</taxon>
        <taxon>Bacillati</taxon>
        <taxon>Actinomycetota</taxon>
        <taxon>Actinomycetes</taxon>
        <taxon>Actinomycetes incertae sedis</taxon>
        <taxon>ac1 cluster</taxon>
    </lineage>
</organism>
<keyword evidence="2" id="KW-0560">Oxidoreductase</keyword>
<dbReference type="Pfam" id="PF00441">
    <property type="entry name" value="Acyl-CoA_dh_1"/>
    <property type="match status" value="1"/>
</dbReference>